<dbReference type="Pfam" id="PF04140">
    <property type="entry name" value="ICMT"/>
    <property type="match status" value="1"/>
</dbReference>
<keyword evidence="6 10" id="KW-0949">S-adenosyl-L-methionine</keyword>
<keyword evidence="13" id="KW-1185">Reference proteome</keyword>
<dbReference type="GO" id="GO:0032259">
    <property type="term" value="P:methylation"/>
    <property type="evidence" value="ECO:0007669"/>
    <property type="project" value="UniProtKB-KW"/>
</dbReference>
<keyword evidence="4 10" id="KW-0489">Methyltransferase</keyword>
<dbReference type="Gene3D" id="1.20.120.1630">
    <property type="match status" value="1"/>
</dbReference>
<sequence>MNRKETTHDHTTPASEPVFRPSVHRSTAPPNLLPHTPQYALRGTLPNTPLAVSVISALLGGLAIGSLVCAFQPVLRAMGAYEWGWARPQLGLYGVAMGAYHLWEFWTTAGWNTQKLSVDSFLLNNGRQYHIAHAFGLAEYFTSSFFFPEKFDSWYCSQPFLYAVVALLVAAQVVRSLAMIHANKSFSHIVKNVKLDDHTLITHGVYAYSRHPSYVGFFYWAIATQLLLGNIVSAIAFVFILARFFSHRIIDEEKHLVKFFGDEYVAYRKRVGTLLPFKTSA</sequence>
<gene>
    <name evidence="12" type="ORF">DB88DRAFT_459798</name>
</gene>
<dbReference type="GO" id="GO:0004671">
    <property type="term" value="F:protein C-terminal S-isoprenylcysteine carboxyl O-methyltransferase activity"/>
    <property type="evidence" value="ECO:0007669"/>
    <property type="project" value="UniProtKB-EC"/>
</dbReference>
<comment type="subcellular location">
    <subcellularLocation>
        <location evidence="10">Endoplasmic reticulum membrane</location>
        <topology evidence="10">Multi-pass membrane protein</topology>
    </subcellularLocation>
    <subcellularLocation>
        <location evidence="1">Membrane</location>
        <topology evidence="1">Multi-pass membrane protein</topology>
    </subcellularLocation>
</comment>
<dbReference type="InterPro" id="IPR007269">
    <property type="entry name" value="ICMT_MeTrfase"/>
</dbReference>
<organism evidence="12 13">
    <name type="scientific">Papiliotrema laurentii</name>
    <name type="common">Cryptococcus laurentii</name>
    <dbReference type="NCBI Taxonomy" id="5418"/>
    <lineage>
        <taxon>Eukaryota</taxon>
        <taxon>Fungi</taxon>
        <taxon>Dikarya</taxon>
        <taxon>Basidiomycota</taxon>
        <taxon>Agaricomycotina</taxon>
        <taxon>Tremellomycetes</taxon>
        <taxon>Tremellales</taxon>
        <taxon>Rhynchogastremaceae</taxon>
        <taxon>Papiliotrema</taxon>
    </lineage>
</organism>
<feature type="region of interest" description="Disordered" evidence="11">
    <location>
        <begin position="1"/>
        <end position="30"/>
    </location>
</feature>
<dbReference type="EC" id="2.1.1.100" evidence="3 10"/>
<feature type="transmembrane region" description="Helical" evidence="10">
    <location>
        <begin position="50"/>
        <end position="70"/>
    </location>
</feature>
<protein>
    <recommendedName>
        <fullName evidence="3 10">Protein-S-isoprenylcysteine O-methyltransferase</fullName>
        <ecNumber evidence="3 10">2.1.1.100</ecNumber>
    </recommendedName>
</protein>
<dbReference type="Proteomes" id="UP001182556">
    <property type="component" value="Unassembled WGS sequence"/>
</dbReference>
<evidence type="ECO:0000313" key="13">
    <source>
        <dbReference type="Proteomes" id="UP001182556"/>
    </source>
</evidence>
<dbReference type="PROSITE" id="PS51564">
    <property type="entry name" value="SAM_ICMT"/>
    <property type="match status" value="1"/>
</dbReference>
<keyword evidence="8 10" id="KW-1133">Transmembrane helix</keyword>
<dbReference type="InterPro" id="IPR025770">
    <property type="entry name" value="PPMT_MeTrfase"/>
</dbReference>
<evidence type="ECO:0000256" key="11">
    <source>
        <dbReference type="SAM" id="MobiDB-lite"/>
    </source>
</evidence>
<comment type="catalytic activity">
    <reaction evidence="10">
        <text>[protein]-C-terminal S-[(2E,6E)-farnesyl]-L-cysteine + S-adenosyl-L-methionine = [protein]-C-terminal S-[(2E,6E)-farnesyl]-L-cysteine methyl ester + S-adenosyl-L-homocysteine</text>
        <dbReference type="Rhea" id="RHEA:21672"/>
        <dbReference type="Rhea" id="RHEA-COMP:12125"/>
        <dbReference type="Rhea" id="RHEA-COMP:12126"/>
        <dbReference type="ChEBI" id="CHEBI:57856"/>
        <dbReference type="ChEBI" id="CHEBI:59789"/>
        <dbReference type="ChEBI" id="CHEBI:90510"/>
        <dbReference type="ChEBI" id="CHEBI:90511"/>
        <dbReference type="EC" id="2.1.1.100"/>
    </reaction>
</comment>
<dbReference type="GO" id="GO:0005789">
    <property type="term" value="C:endoplasmic reticulum membrane"/>
    <property type="evidence" value="ECO:0007669"/>
    <property type="project" value="UniProtKB-SubCell"/>
</dbReference>
<evidence type="ECO:0000256" key="1">
    <source>
        <dbReference type="ARBA" id="ARBA00004141"/>
    </source>
</evidence>
<evidence type="ECO:0000256" key="9">
    <source>
        <dbReference type="ARBA" id="ARBA00023136"/>
    </source>
</evidence>
<evidence type="ECO:0000256" key="6">
    <source>
        <dbReference type="ARBA" id="ARBA00022691"/>
    </source>
</evidence>
<evidence type="ECO:0000313" key="12">
    <source>
        <dbReference type="EMBL" id="KAK1927477.1"/>
    </source>
</evidence>
<comment type="caution">
    <text evidence="12">The sequence shown here is derived from an EMBL/GenBank/DDBJ whole genome shotgun (WGS) entry which is preliminary data.</text>
</comment>
<keyword evidence="10" id="KW-0256">Endoplasmic reticulum</keyword>
<dbReference type="PANTHER" id="PTHR12714">
    <property type="entry name" value="PROTEIN-S ISOPRENYLCYSTEINE O-METHYLTRANSFERASE"/>
    <property type="match status" value="1"/>
</dbReference>
<proteinExistence type="inferred from homology"/>
<evidence type="ECO:0000256" key="4">
    <source>
        <dbReference type="ARBA" id="ARBA00022603"/>
    </source>
</evidence>
<evidence type="ECO:0000256" key="8">
    <source>
        <dbReference type="ARBA" id="ARBA00022989"/>
    </source>
</evidence>
<name>A0AAD9FWS3_PAPLA</name>
<feature type="transmembrane region" description="Helical" evidence="10">
    <location>
        <begin position="217"/>
        <end position="245"/>
    </location>
</feature>
<evidence type="ECO:0000256" key="3">
    <source>
        <dbReference type="ARBA" id="ARBA00012151"/>
    </source>
</evidence>
<evidence type="ECO:0000256" key="7">
    <source>
        <dbReference type="ARBA" id="ARBA00022692"/>
    </source>
</evidence>
<evidence type="ECO:0000256" key="5">
    <source>
        <dbReference type="ARBA" id="ARBA00022679"/>
    </source>
</evidence>
<evidence type="ECO:0000256" key="2">
    <source>
        <dbReference type="ARBA" id="ARBA00009140"/>
    </source>
</evidence>
<dbReference type="PANTHER" id="PTHR12714:SF9">
    <property type="entry name" value="PROTEIN-S-ISOPRENYLCYSTEINE O-METHYLTRANSFERASE"/>
    <property type="match status" value="1"/>
</dbReference>
<accession>A0AAD9FWS3</accession>
<keyword evidence="5" id="KW-0808">Transferase</keyword>
<comment type="caution">
    <text evidence="10">Lacks conserved residue(s) required for the propagation of feature annotation.</text>
</comment>
<keyword evidence="9 10" id="KW-0472">Membrane</keyword>
<evidence type="ECO:0000256" key="10">
    <source>
        <dbReference type="RuleBase" id="RU362022"/>
    </source>
</evidence>
<feature type="compositionally biased region" description="Basic and acidic residues" evidence="11">
    <location>
        <begin position="1"/>
        <end position="11"/>
    </location>
</feature>
<comment type="similarity">
    <text evidence="2 10">Belongs to the class VI-like SAM-binding methyltransferase superfamily. Isoprenylcysteine carboxyl methyltransferase family.</text>
</comment>
<dbReference type="AlphaFoldDB" id="A0AAD9FWS3"/>
<reference evidence="12" key="1">
    <citation type="submission" date="2023-02" db="EMBL/GenBank/DDBJ databases">
        <title>Identification and recombinant expression of a fungal hydrolase from Papiliotrema laurentii that hydrolyzes apple cutin and clears colloidal polyester polyurethane.</title>
        <authorList>
            <consortium name="DOE Joint Genome Institute"/>
            <person name="Roman V.A."/>
            <person name="Bojanowski C."/>
            <person name="Crable B.R."/>
            <person name="Wagner D.N."/>
            <person name="Hung C.S."/>
            <person name="Nadeau L.J."/>
            <person name="Schratz L."/>
            <person name="Haridas S."/>
            <person name="Pangilinan J."/>
            <person name="Lipzen A."/>
            <person name="Na H."/>
            <person name="Yan M."/>
            <person name="Ng V."/>
            <person name="Grigoriev I.V."/>
            <person name="Spatafora J.W."/>
            <person name="Barlow D."/>
            <person name="Biffinger J."/>
            <person name="Kelley-Loughnane N."/>
            <person name="Varaljay V.A."/>
            <person name="Crookes-Goodson W.J."/>
        </authorList>
    </citation>
    <scope>NUCLEOTIDE SEQUENCE</scope>
    <source>
        <strain evidence="12">5307AH</strain>
    </source>
</reference>
<keyword evidence="7 10" id="KW-0812">Transmembrane</keyword>
<dbReference type="EMBL" id="JAODAN010000001">
    <property type="protein sequence ID" value="KAK1927477.1"/>
    <property type="molecule type" value="Genomic_DNA"/>
</dbReference>
<feature type="transmembrane region" description="Helical" evidence="10">
    <location>
        <begin position="160"/>
        <end position="182"/>
    </location>
</feature>